<proteinExistence type="predicted"/>
<evidence type="ECO:0000313" key="1">
    <source>
        <dbReference type="EMBL" id="KAH7137020.1"/>
    </source>
</evidence>
<organism evidence="1 2">
    <name type="scientific">Dactylonectria estremocensis</name>
    <dbReference type="NCBI Taxonomy" id="1079267"/>
    <lineage>
        <taxon>Eukaryota</taxon>
        <taxon>Fungi</taxon>
        <taxon>Dikarya</taxon>
        <taxon>Ascomycota</taxon>
        <taxon>Pezizomycotina</taxon>
        <taxon>Sordariomycetes</taxon>
        <taxon>Hypocreomycetidae</taxon>
        <taxon>Hypocreales</taxon>
        <taxon>Nectriaceae</taxon>
        <taxon>Dactylonectria</taxon>
    </lineage>
</organism>
<sequence length="74" mass="7876">MNSDIEQEIRNVAVAGATCLLGSLVVESLLRSGRFNVTILNRAPHGDLPLGTQSIIIDYSDGESLIKAIIGILL</sequence>
<dbReference type="SUPFAM" id="SSF51735">
    <property type="entry name" value="NAD(P)-binding Rossmann-fold domains"/>
    <property type="match status" value="1"/>
</dbReference>
<dbReference type="InterPro" id="IPR036291">
    <property type="entry name" value="NAD(P)-bd_dom_sf"/>
</dbReference>
<dbReference type="Proteomes" id="UP000717696">
    <property type="component" value="Unassembled WGS sequence"/>
</dbReference>
<dbReference type="EMBL" id="JAGMUU010000016">
    <property type="protein sequence ID" value="KAH7137020.1"/>
    <property type="molecule type" value="Genomic_DNA"/>
</dbReference>
<dbReference type="Gene3D" id="3.40.50.720">
    <property type="entry name" value="NAD(P)-binding Rossmann-like Domain"/>
    <property type="match status" value="1"/>
</dbReference>
<evidence type="ECO:0000313" key="2">
    <source>
        <dbReference type="Proteomes" id="UP000717696"/>
    </source>
</evidence>
<protein>
    <submittedName>
        <fullName evidence="1">Uncharacterized protein</fullName>
    </submittedName>
</protein>
<reference evidence="1" key="1">
    <citation type="journal article" date="2021" name="Nat. Commun.">
        <title>Genetic determinants of endophytism in the Arabidopsis root mycobiome.</title>
        <authorList>
            <person name="Mesny F."/>
            <person name="Miyauchi S."/>
            <person name="Thiergart T."/>
            <person name="Pickel B."/>
            <person name="Atanasova L."/>
            <person name="Karlsson M."/>
            <person name="Huettel B."/>
            <person name="Barry K.W."/>
            <person name="Haridas S."/>
            <person name="Chen C."/>
            <person name="Bauer D."/>
            <person name="Andreopoulos W."/>
            <person name="Pangilinan J."/>
            <person name="LaButti K."/>
            <person name="Riley R."/>
            <person name="Lipzen A."/>
            <person name="Clum A."/>
            <person name="Drula E."/>
            <person name="Henrissat B."/>
            <person name="Kohler A."/>
            <person name="Grigoriev I.V."/>
            <person name="Martin F.M."/>
            <person name="Hacquard S."/>
        </authorList>
    </citation>
    <scope>NUCLEOTIDE SEQUENCE</scope>
    <source>
        <strain evidence="1">MPI-CAGE-AT-0021</strain>
    </source>
</reference>
<accession>A0A9P9EFN7</accession>
<dbReference type="OrthoDB" id="9974981at2759"/>
<name>A0A9P9EFN7_9HYPO</name>
<dbReference type="AlphaFoldDB" id="A0A9P9EFN7"/>
<keyword evidence="2" id="KW-1185">Reference proteome</keyword>
<comment type="caution">
    <text evidence="1">The sequence shown here is derived from an EMBL/GenBank/DDBJ whole genome shotgun (WGS) entry which is preliminary data.</text>
</comment>
<gene>
    <name evidence="1" type="ORF">B0J13DRAFT_625617</name>
</gene>